<sequence>MAVCCRGSFQEVAYYTLGFPAANTPGQQNWFPVFKRVLPGPYTIILPASKNLPGQCVDFMKGKTIHRKSVGIRMPDDAVCK</sequence>
<dbReference type="Gene3D" id="3.90.870.10">
    <property type="entry name" value="DHBP synthase"/>
    <property type="match status" value="1"/>
</dbReference>
<dbReference type="InterPro" id="IPR052532">
    <property type="entry name" value="SUA5_domain"/>
</dbReference>
<comment type="caution">
    <text evidence="3">The sequence shown here is derived from an EMBL/GenBank/DDBJ whole genome shotgun (WGS) entry which is preliminary data.</text>
</comment>
<reference evidence="3 4" key="1">
    <citation type="submission" date="2020-02" db="EMBL/GenBank/DDBJ databases">
        <title>Draft genome sequence of Haematococcus lacustris strain NIES-144.</title>
        <authorList>
            <person name="Morimoto D."/>
            <person name="Nakagawa S."/>
            <person name="Yoshida T."/>
            <person name="Sawayama S."/>
        </authorList>
    </citation>
    <scope>NUCLEOTIDE SEQUENCE [LARGE SCALE GENOMIC DNA]</scope>
    <source>
        <strain evidence="3 4">NIES-144</strain>
    </source>
</reference>
<accession>A0A699YVQ3</accession>
<gene>
    <name evidence="3" type="ORF">HaLaN_09771</name>
</gene>
<dbReference type="PANTHER" id="PTHR42828:SF3">
    <property type="entry name" value="THREONYLCARBAMOYL-AMP SYNTHASE"/>
    <property type="match status" value="1"/>
</dbReference>
<dbReference type="Proteomes" id="UP000485058">
    <property type="component" value="Unassembled WGS sequence"/>
</dbReference>
<dbReference type="SUPFAM" id="SSF55821">
    <property type="entry name" value="YrdC/RibB"/>
    <property type="match status" value="1"/>
</dbReference>
<keyword evidence="4" id="KW-1185">Reference proteome</keyword>
<evidence type="ECO:0000259" key="2">
    <source>
        <dbReference type="Pfam" id="PF01300"/>
    </source>
</evidence>
<dbReference type="GO" id="GO:0003725">
    <property type="term" value="F:double-stranded RNA binding"/>
    <property type="evidence" value="ECO:0007669"/>
    <property type="project" value="InterPro"/>
</dbReference>
<organism evidence="3 4">
    <name type="scientific">Haematococcus lacustris</name>
    <name type="common">Green alga</name>
    <name type="synonym">Haematococcus pluvialis</name>
    <dbReference type="NCBI Taxonomy" id="44745"/>
    <lineage>
        <taxon>Eukaryota</taxon>
        <taxon>Viridiplantae</taxon>
        <taxon>Chlorophyta</taxon>
        <taxon>core chlorophytes</taxon>
        <taxon>Chlorophyceae</taxon>
        <taxon>CS clade</taxon>
        <taxon>Chlamydomonadales</taxon>
        <taxon>Haematococcaceae</taxon>
        <taxon>Haematococcus</taxon>
    </lineage>
</organism>
<dbReference type="Pfam" id="PF01300">
    <property type="entry name" value="Sua5_yciO_yrdC"/>
    <property type="match status" value="1"/>
</dbReference>
<dbReference type="InterPro" id="IPR017945">
    <property type="entry name" value="DHBP_synth_RibB-like_a/b_dom"/>
</dbReference>
<protein>
    <recommendedName>
        <fullName evidence="1">Threonylcarbamoyl-AMP synthase</fullName>
    </recommendedName>
</protein>
<evidence type="ECO:0000313" key="4">
    <source>
        <dbReference type="Proteomes" id="UP000485058"/>
    </source>
</evidence>
<dbReference type="InterPro" id="IPR006070">
    <property type="entry name" value="Sua5-like_dom"/>
</dbReference>
<evidence type="ECO:0000256" key="1">
    <source>
        <dbReference type="ARBA" id="ARBA00015492"/>
    </source>
</evidence>
<feature type="domain" description="YrdC-like" evidence="2">
    <location>
        <begin position="27"/>
        <end position="80"/>
    </location>
</feature>
<dbReference type="EMBL" id="BLLF01000655">
    <property type="protein sequence ID" value="GFH13820.1"/>
    <property type="molecule type" value="Genomic_DNA"/>
</dbReference>
<proteinExistence type="predicted"/>
<evidence type="ECO:0000313" key="3">
    <source>
        <dbReference type="EMBL" id="GFH13820.1"/>
    </source>
</evidence>
<name>A0A699YVQ3_HAELA</name>
<dbReference type="PANTHER" id="PTHR42828">
    <property type="entry name" value="DHBP SYNTHASE RIBB-LIKE ALPHA/BETA DOMAIN-CONTAINING PROTEIN"/>
    <property type="match status" value="1"/>
</dbReference>
<feature type="non-terminal residue" evidence="3">
    <location>
        <position position="81"/>
    </location>
</feature>
<dbReference type="AlphaFoldDB" id="A0A699YVQ3"/>